<organism evidence="2 3">
    <name type="scientific">Rubroshorea leprosula</name>
    <dbReference type="NCBI Taxonomy" id="152421"/>
    <lineage>
        <taxon>Eukaryota</taxon>
        <taxon>Viridiplantae</taxon>
        <taxon>Streptophyta</taxon>
        <taxon>Embryophyta</taxon>
        <taxon>Tracheophyta</taxon>
        <taxon>Spermatophyta</taxon>
        <taxon>Magnoliopsida</taxon>
        <taxon>eudicotyledons</taxon>
        <taxon>Gunneridae</taxon>
        <taxon>Pentapetalae</taxon>
        <taxon>rosids</taxon>
        <taxon>malvids</taxon>
        <taxon>Malvales</taxon>
        <taxon>Dipterocarpaceae</taxon>
        <taxon>Rubroshorea</taxon>
    </lineage>
</organism>
<gene>
    <name evidence="2" type="ORF">SLEP1_g16688</name>
</gene>
<proteinExistence type="predicted"/>
<evidence type="ECO:0000313" key="2">
    <source>
        <dbReference type="EMBL" id="GKV04534.1"/>
    </source>
</evidence>
<accession>A0AAV5IXA1</accession>
<comment type="caution">
    <text evidence="2">The sequence shown here is derived from an EMBL/GenBank/DDBJ whole genome shotgun (WGS) entry which is preliminary data.</text>
</comment>
<dbReference type="Proteomes" id="UP001054252">
    <property type="component" value="Unassembled WGS sequence"/>
</dbReference>
<sequence length="66" mass="7296">MKHLSRFISFAMKCIFITIVFHILFHSTGVRIGASWPLKHPLSPEFNRMKNTTKTAGGPSSGGIGH</sequence>
<name>A0AAV5IXA1_9ROSI</name>
<evidence type="ECO:0000256" key="1">
    <source>
        <dbReference type="SAM" id="MobiDB-lite"/>
    </source>
</evidence>
<evidence type="ECO:0000313" key="3">
    <source>
        <dbReference type="Proteomes" id="UP001054252"/>
    </source>
</evidence>
<feature type="region of interest" description="Disordered" evidence="1">
    <location>
        <begin position="47"/>
        <end position="66"/>
    </location>
</feature>
<protein>
    <submittedName>
        <fullName evidence="2">Uncharacterized protein</fullName>
    </submittedName>
</protein>
<keyword evidence="3" id="KW-1185">Reference proteome</keyword>
<dbReference type="AlphaFoldDB" id="A0AAV5IXA1"/>
<dbReference type="EMBL" id="BPVZ01000022">
    <property type="protein sequence ID" value="GKV04534.1"/>
    <property type="molecule type" value="Genomic_DNA"/>
</dbReference>
<reference evidence="2 3" key="1">
    <citation type="journal article" date="2021" name="Commun. Biol.">
        <title>The genome of Shorea leprosula (Dipterocarpaceae) highlights the ecological relevance of drought in aseasonal tropical rainforests.</title>
        <authorList>
            <person name="Ng K.K.S."/>
            <person name="Kobayashi M.J."/>
            <person name="Fawcett J.A."/>
            <person name="Hatakeyama M."/>
            <person name="Paape T."/>
            <person name="Ng C.H."/>
            <person name="Ang C.C."/>
            <person name="Tnah L.H."/>
            <person name="Lee C.T."/>
            <person name="Nishiyama T."/>
            <person name="Sese J."/>
            <person name="O'Brien M.J."/>
            <person name="Copetti D."/>
            <person name="Mohd Noor M.I."/>
            <person name="Ong R.C."/>
            <person name="Putra M."/>
            <person name="Sireger I.Z."/>
            <person name="Indrioko S."/>
            <person name="Kosugi Y."/>
            <person name="Izuno A."/>
            <person name="Isagi Y."/>
            <person name="Lee S.L."/>
            <person name="Shimizu K.K."/>
        </authorList>
    </citation>
    <scope>NUCLEOTIDE SEQUENCE [LARGE SCALE GENOMIC DNA]</scope>
    <source>
        <strain evidence="2">214</strain>
    </source>
</reference>